<gene>
    <name evidence="1" type="ORF">AKJ65_04235</name>
</gene>
<evidence type="ECO:0000313" key="2">
    <source>
        <dbReference type="Proteomes" id="UP000070284"/>
    </source>
</evidence>
<keyword evidence="2" id="KW-1185">Reference proteome</keyword>
<comment type="caution">
    <text evidence="1">The sequence shown here is derived from an EMBL/GenBank/DDBJ whole genome shotgun (WGS) entry which is preliminary data.</text>
</comment>
<dbReference type="AlphaFoldDB" id="A0A133UJY7"/>
<sequence length="75" mass="8642">MSTTIQKTKELQKEKARTTFIVCDDKESTRTLIKAESLDETVDKAEKNGLKPRYVVEEELVACIEDEERKYSDGE</sequence>
<accession>A0A133UJY7</accession>
<proteinExistence type="predicted"/>
<name>A0A133UJY7_9EURY</name>
<organism evidence="1 2">
    <name type="scientific">candidate division MSBL1 archaeon SCGC-AAA259E19</name>
    <dbReference type="NCBI Taxonomy" id="1698264"/>
    <lineage>
        <taxon>Archaea</taxon>
        <taxon>Methanobacteriati</taxon>
        <taxon>Methanobacteriota</taxon>
        <taxon>candidate division MSBL1</taxon>
    </lineage>
</organism>
<dbReference type="Proteomes" id="UP000070284">
    <property type="component" value="Unassembled WGS sequence"/>
</dbReference>
<dbReference type="EMBL" id="LHXO01000054">
    <property type="protein sequence ID" value="KXA94513.1"/>
    <property type="molecule type" value="Genomic_DNA"/>
</dbReference>
<evidence type="ECO:0000313" key="1">
    <source>
        <dbReference type="EMBL" id="KXA94513.1"/>
    </source>
</evidence>
<reference evidence="1 2" key="1">
    <citation type="journal article" date="2016" name="Sci. Rep.">
        <title>Metabolic traits of an uncultured archaeal lineage -MSBL1- from brine pools of the Red Sea.</title>
        <authorList>
            <person name="Mwirichia R."/>
            <person name="Alam I."/>
            <person name="Rashid M."/>
            <person name="Vinu M."/>
            <person name="Ba-Alawi W."/>
            <person name="Anthony Kamau A."/>
            <person name="Kamanda Ngugi D."/>
            <person name="Goker M."/>
            <person name="Klenk H.P."/>
            <person name="Bajic V."/>
            <person name="Stingl U."/>
        </authorList>
    </citation>
    <scope>NUCLEOTIDE SEQUENCE [LARGE SCALE GENOMIC DNA]</scope>
    <source>
        <strain evidence="1">SCGC-AAA259E19</strain>
    </source>
</reference>
<protein>
    <submittedName>
        <fullName evidence="1">Uncharacterized protein</fullName>
    </submittedName>
</protein>